<dbReference type="EMBL" id="CP055153">
    <property type="protein sequence ID" value="QMU28051.1"/>
    <property type="molecule type" value="Genomic_DNA"/>
</dbReference>
<evidence type="ECO:0000313" key="3">
    <source>
        <dbReference type="Proteomes" id="UP000514509"/>
    </source>
</evidence>
<dbReference type="InterPro" id="IPR032710">
    <property type="entry name" value="NTF2-like_dom_sf"/>
</dbReference>
<dbReference type="PANTHER" id="PTHR41252:SF1">
    <property type="entry name" value="BLR2505 PROTEIN"/>
    <property type="match status" value="1"/>
</dbReference>
<dbReference type="SUPFAM" id="SSF54427">
    <property type="entry name" value="NTF2-like"/>
    <property type="match status" value="1"/>
</dbReference>
<organism evidence="2 3">
    <name type="scientific">Adhaeribacter radiodurans</name>
    <dbReference type="NCBI Taxonomy" id="2745197"/>
    <lineage>
        <taxon>Bacteria</taxon>
        <taxon>Pseudomonadati</taxon>
        <taxon>Bacteroidota</taxon>
        <taxon>Cytophagia</taxon>
        <taxon>Cytophagales</taxon>
        <taxon>Hymenobacteraceae</taxon>
        <taxon>Adhaeribacter</taxon>
    </lineage>
</organism>
<accession>A0A7L7L5G7</accession>
<sequence>MLNRSGTYWDAVPDSFVAALHLNPFTIMNIQENTQLVQQGYALFLKGDIPNLLNTYSDEIEFVFSGNPEVNPISGTFRGKEQVRNIFAIINDNIKFETFEPREFIAQGDKVVVLGHDRGTTKVAGESFEQDWVHVLTVQNGKITRLQGFLDHSHDVRLYKGVMQEAH</sequence>
<protein>
    <submittedName>
        <fullName evidence="2">Nuclear transport factor 2 family protein</fullName>
    </submittedName>
</protein>
<gene>
    <name evidence="2" type="ORF">HUW48_08325</name>
</gene>
<reference evidence="2 3" key="1">
    <citation type="submission" date="2020-08" db="EMBL/GenBank/DDBJ databases">
        <title>Adhaeribacter dokdonensis sp. nov., isolated from the rhizosphere of Elymus tsukushiensis, a plant native to the Dokdo Islands, Republic of Korea.</title>
        <authorList>
            <person name="Ghim S.Y."/>
        </authorList>
    </citation>
    <scope>NUCLEOTIDE SEQUENCE [LARGE SCALE GENOMIC DNA]</scope>
    <source>
        <strain evidence="2 3">KUDC8001</strain>
    </source>
</reference>
<dbReference type="KEGG" id="add:HUW48_08325"/>
<evidence type="ECO:0000313" key="2">
    <source>
        <dbReference type="EMBL" id="QMU28051.1"/>
    </source>
</evidence>
<name>A0A7L7L5G7_9BACT</name>
<dbReference type="Pfam" id="PF12680">
    <property type="entry name" value="SnoaL_2"/>
    <property type="match status" value="1"/>
</dbReference>
<dbReference type="Proteomes" id="UP000514509">
    <property type="component" value="Chromosome"/>
</dbReference>
<dbReference type="InterPro" id="IPR037401">
    <property type="entry name" value="SnoaL-like"/>
</dbReference>
<dbReference type="Gene3D" id="3.10.450.50">
    <property type="match status" value="1"/>
</dbReference>
<feature type="domain" description="SnoaL-like" evidence="1">
    <location>
        <begin position="37"/>
        <end position="145"/>
    </location>
</feature>
<evidence type="ECO:0000259" key="1">
    <source>
        <dbReference type="Pfam" id="PF12680"/>
    </source>
</evidence>
<dbReference type="AlphaFoldDB" id="A0A7L7L5G7"/>
<keyword evidence="3" id="KW-1185">Reference proteome</keyword>
<dbReference type="PANTHER" id="PTHR41252">
    <property type="entry name" value="BLR2505 PROTEIN"/>
    <property type="match status" value="1"/>
</dbReference>
<dbReference type="RefSeq" id="WP_182415241.1">
    <property type="nucleotide sequence ID" value="NZ_CP055153.1"/>
</dbReference>
<proteinExistence type="predicted"/>